<dbReference type="EMBL" id="CANHGI010000001">
    <property type="protein sequence ID" value="CAI5438104.1"/>
    <property type="molecule type" value="Genomic_DNA"/>
</dbReference>
<protein>
    <submittedName>
        <fullName evidence="1">Uncharacterized protein</fullName>
    </submittedName>
</protein>
<gene>
    <name evidence="1" type="ORF">CAMP_LOCUS741</name>
</gene>
<organism evidence="1 2">
    <name type="scientific">Caenorhabditis angaria</name>
    <dbReference type="NCBI Taxonomy" id="860376"/>
    <lineage>
        <taxon>Eukaryota</taxon>
        <taxon>Metazoa</taxon>
        <taxon>Ecdysozoa</taxon>
        <taxon>Nematoda</taxon>
        <taxon>Chromadorea</taxon>
        <taxon>Rhabditida</taxon>
        <taxon>Rhabditina</taxon>
        <taxon>Rhabditomorpha</taxon>
        <taxon>Rhabditoidea</taxon>
        <taxon>Rhabditidae</taxon>
        <taxon>Peloderinae</taxon>
        <taxon>Caenorhabditis</taxon>
    </lineage>
</organism>
<evidence type="ECO:0000313" key="2">
    <source>
        <dbReference type="Proteomes" id="UP001152747"/>
    </source>
</evidence>
<reference evidence="1" key="1">
    <citation type="submission" date="2022-11" db="EMBL/GenBank/DDBJ databases">
        <authorList>
            <person name="Kikuchi T."/>
        </authorList>
    </citation>
    <scope>NUCLEOTIDE SEQUENCE</scope>
    <source>
        <strain evidence="1">PS1010</strain>
    </source>
</reference>
<comment type="caution">
    <text evidence="1">The sequence shown here is derived from an EMBL/GenBank/DDBJ whole genome shotgun (WGS) entry which is preliminary data.</text>
</comment>
<accession>A0A9P1I1U4</accession>
<dbReference type="Proteomes" id="UP001152747">
    <property type="component" value="Unassembled WGS sequence"/>
</dbReference>
<proteinExistence type="predicted"/>
<sequence>MILLFSTVRTEDEPNLVIRCPIKEITKYHVTQLQKLSESSTLKFCWKIGNFKEFFKLITMNFGSSKTSICNNLKTKFRTPSKSPKIGPIPNRVTSYDK</sequence>
<keyword evidence="2" id="KW-1185">Reference proteome</keyword>
<name>A0A9P1I1U4_9PELO</name>
<evidence type="ECO:0000313" key="1">
    <source>
        <dbReference type="EMBL" id="CAI5438104.1"/>
    </source>
</evidence>
<dbReference type="AlphaFoldDB" id="A0A9P1I1U4"/>